<organism evidence="2">
    <name type="scientific">freshwater metagenome</name>
    <dbReference type="NCBI Taxonomy" id="449393"/>
    <lineage>
        <taxon>unclassified sequences</taxon>
        <taxon>metagenomes</taxon>
        <taxon>ecological metagenomes</taxon>
    </lineage>
</organism>
<reference evidence="2" key="1">
    <citation type="submission" date="2020-05" db="EMBL/GenBank/DDBJ databases">
        <authorList>
            <person name="Chiriac C."/>
            <person name="Salcher M."/>
            <person name="Ghai R."/>
            <person name="Kavagutti S V."/>
        </authorList>
    </citation>
    <scope>NUCLEOTIDE SEQUENCE</scope>
</reference>
<dbReference type="AlphaFoldDB" id="A0A6J7GUE0"/>
<dbReference type="InterPro" id="IPR029069">
    <property type="entry name" value="HotDog_dom_sf"/>
</dbReference>
<accession>A0A6J7GUE0</accession>
<sequence>MELEAPVPFPTVGRVHELSQRVGPASTTVAGRARLDAVADWLQQVAYDDVVDSGIDLEVVWVLRRTQVRVERFPVFGERLSMRTACSGLGPLVAERRTTLTGDAGGLVEAAAIWVPLHRETLLPHRSEAFLDVYGPSAAGRRVKARLRHPGPPEDAPSVPWTFVAADLDVAGHVNNAATWRALEEGLTDLGPGDGPLGVDLEHHAPAFAGPAEVRGTGDVRWITAPDGRVLVSAAFDRAVG</sequence>
<proteinExistence type="predicted"/>
<dbReference type="GO" id="GO:0006633">
    <property type="term" value="P:fatty acid biosynthetic process"/>
    <property type="evidence" value="ECO:0007669"/>
    <property type="project" value="InterPro"/>
</dbReference>
<gene>
    <name evidence="2" type="ORF">UFOPK3564_01051</name>
</gene>
<feature type="domain" description="Acyl-ACP thioesterase N-terminal hotdog" evidence="1">
    <location>
        <begin position="28"/>
        <end position="125"/>
    </location>
</feature>
<name>A0A6J7GUE0_9ZZZZ</name>
<dbReference type="EMBL" id="CAFBMK010000044">
    <property type="protein sequence ID" value="CAB4908295.1"/>
    <property type="molecule type" value="Genomic_DNA"/>
</dbReference>
<dbReference type="GO" id="GO:0016790">
    <property type="term" value="F:thiolester hydrolase activity"/>
    <property type="evidence" value="ECO:0007669"/>
    <property type="project" value="InterPro"/>
</dbReference>
<evidence type="ECO:0000313" key="2">
    <source>
        <dbReference type="EMBL" id="CAB4908295.1"/>
    </source>
</evidence>
<dbReference type="Pfam" id="PF01643">
    <property type="entry name" value="Acyl-ACP_TE"/>
    <property type="match status" value="1"/>
</dbReference>
<dbReference type="InterPro" id="IPR002864">
    <property type="entry name" value="Acyl-ACP_thioesterase_NHD"/>
</dbReference>
<dbReference type="SUPFAM" id="SSF54637">
    <property type="entry name" value="Thioesterase/thiol ester dehydrase-isomerase"/>
    <property type="match status" value="1"/>
</dbReference>
<protein>
    <submittedName>
        <fullName evidence="2">Unannotated protein</fullName>
    </submittedName>
</protein>
<dbReference type="Gene3D" id="3.10.129.10">
    <property type="entry name" value="Hotdog Thioesterase"/>
    <property type="match status" value="1"/>
</dbReference>
<evidence type="ECO:0000259" key="1">
    <source>
        <dbReference type="Pfam" id="PF01643"/>
    </source>
</evidence>